<dbReference type="InterPro" id="IPR036615">
    <property type="entry name" value="Mur_ligase_C_dom_sf"/>
</dbReference>
<evidence type="ECO:0000256" key="1">
    <source>
        <dbReference type="ARBA" id="ARBA00022598"/>
    </source>
</evidence>
<dbReference type="Pfam" id="PF02875">
    <property type="entry name" value="Mur_ligase_C"/>
    <property type="match status" value="1"/>
</dbReference>
<feature type="domain" description="Mur ligase central" evidence="5">
    <location>
        <begin position="35"/>
        <end position="217"/>
    </location>
</feature>
<reference evidence="6 7" key="1">
    <citation type="journal article" date="2016" name="Nat. Commun.">
        <title>Thousands of microbial genomes shed light on interconnected biogeochemical processes in an aquifer system.</title>
        <authorList>
            <person name="Anantharaman K."/>
            <person name="Brown C.T."/>
            <person name="Hug L.A."/>
            <person name="Sharon I."/>
            <person name="Castelle C.J."/>
            <person name="Probst A.J."/>
            <person name="Thomas B.C."/>
            <person name="Singh A."/>
            <person name="Wilkins M.J."/>
            <person name="Karaoz U."/>
            <person name="Brodie E.L."/>
            <person name="Williams K.H."/>
            <person name="Hubbard S.S."/>
            <person name="Banfield J.F."/>
        </authorList>
    </citation>
    <scope>NUCLEOTIDE SEQUENCE [LARGE SCALE GENOMIC DNA]</scope>
</reference>
<dbReference type="Gene3D" id="3.40.1190.10">
    <property type="entry name" value="Mur-like, catalytic domain"/>
    <property type="match status" value="1"/>
</dbReference>
<evidence type="ECO:0000259" key="5">
    <source>
        <dbReference type="Pfam" id="PF08245"/>
    </source>
</evidence>
<comment type="caution">
    <text evidence="6">The sequence shown here is derived from an EMBL/GenBank/DDBJ whole genome shotgun (WGS) entry which is preliminary data.</text>
</comment>
<dbReference type="Gene3D" id="3.90.190.20">
    <property type="entry name" value="Mur ligase, C-terminal domain"/>
    <property type="match status" value="1"/>
</dbReference>
<name>A0A1G2B7D3_9BACT</name>
<evidence type="ECO:0000256" key="3">
    <source>
        <dbReference type="ARBA" id="ARBA00022840"/>
    </source>
</evidence>
<dbReference type="STRING" id="1798542.A3F54_04320"/>
<feature type="domain" description="Mur ligase C-terminal" evidence="4">
    <location>
        <begin position="262"/>
        <end position="388"/>
    </location>
</feature>
<dbReference type="EMBL" id="MHKD01000004">
    <property type="protein sequence ID" value="OGY85123.1"/>
    <property type="molecule type" value="Genomic_DNA"/>
</dbReference>
<dbReference type="GO" id="GO:0016881">
    <property type="term" value="F:acid-amino acid ligase activity"/>
    <property type="evidence" value="ECO:0007669"/>
    <property type="project" value="InterPro"/>
</dbReference>
<dbReference type="Pfam" id="PF08245">
    <property type="entry name" value="Mur_ligase_M"/>
    <property type="match status" value="1"/>
</dbReference>
<evidence type="ECO:0008006" key="8">
    <source>
        <dbReference type="Google" id="ProtNLM"/>
    </source>
</evidence>
<proteinExistence type="predicted"/>
<dbReference type="InterPro" id="IPR013221">
    <property type="entry name" value="Mur_ligase_cen"/>
</dbReference>
<keyword evidence="1" id="KW-0436">Ligase</keyword>
<gene>
    <name evidence="6" type="ORF">A3F54_04320</name>
</gene>
<dbReference type="InterPro" id="IPR051046">
    <property type="entry name" value="MurCDEF_CellWall_CoF430Synth"/>
</dbReference>
<keyword evidence="3" id="KW-0067">ATP-binding</keyword>
<dbReference type="InterPro" id="IPR004101">
    <property type="entry name" value="Mur_ligase_C"/>
</dbReference>
<evidence type="ECO:0000256" key="2">
    <source>
        <dbReference type="ARBA" id="ARBA00022741"/>
    </source>
</evidence>
<sequence length="423" mass="47780">MIRILKKSLYFFVAGYFRFFAKIQLKKWHPQVIVITGSNGKTTTLHLLEAQLGAAARYSHHANSSFGIPFDILDLKRTTFAPQEWLRLFVLAPVRAWKKPYEKNIYVVEADCDRPGEGRFLATLLQPEVVIWLSSARTHSQNFDKVVASGKFTSVDAAIAHEFGMIAHAAKKLVLWNGDNTAMREIMESAHVKTVKIEEKKLLQDYEVSRTGTVMTIAKKKYSFGLLLPQENWYSLYAMEKIMDYVGKKSSTDLRGFILPPGRSSLLRGQKSSVIVDSSYNTNVASVEAVLRMVKQIHGGAKWLILGDLTEQGRNEASEHEKIADLVAAGDFVKIILVGPRLRKYTLPKLTLKMNAKNIVSVLGPKEALEIITKQLQGGELLVFKGARFLEGVIEHLLADPDDVKKLCRRENIWVQRRQQWGL</sequence>
<evidence type="ECO:0000259" key="4">
    <source>
        <dbReference type="Pfam" id="PF02875"/>
    </source>
</evidence>
<accession>A0A1G2B7D3</accession>
<dbReference type="InterPro" id="IPR036565">
    <property type="entry name" value="Mur-like_cat_sf"/>
</dbReference>
<evidence type="ECO:0000313" key="7">
    <source>
        <dbReference type="Proteomes" id="UP000176952"/>
    </source>
</evidence>
<dbReference type="Proteomes" id="UP000176952">
    <property type="component" value="Unassembled WGS sequence"/>
</dbReference>
<keyword evidence="2" id="KW-0547">Nucleotide-binding</keyword>
<dbReference type="PANTHER" id="PTHR43024">
    <property type="entry name" value="UDP-N-ACETYLMURAMOYL-TRIPEPTIDE--D-ALANYL-D-ALANINE LIGASE"/>
    <property type="match status" value="1"/>
</dbReference>
<dbReference type="SUPFAM" id="SSF53623">
    <property type="entry name" value="MurD-like peptide ligases, catalytic domain"/>
    <property type="match status" value="1"/>
</dbReference>
<dbReference type="PANTHER" id="PTHR43024:SF1">
    <property type="entry name" value="UDP-N-ACETYLMURAMOYL-TRIPEPTIDE--D-ALANYL-D-ALANINE LIGASE"/>
    <property type="match status" value="1"/>
</dbReference>
<organism evidence="6 7">
    <name type="scientific">Candidatus Kerfeldbacteria bacterium RIFCSPHIGHO2_12_FULL_48_17</name>
    <dbReference type="NCBI Taxonomy" id="1798542"/>
    <lineage>
        <taxon>Bacteria</taxon>
        <taxon>Candidatus Kerfeldiibacteriota</taxon>
    </lineage>
</organism>
<protein>
    <recommendedName>
        <fullName evidence="8">Mur ligase C-terminal domain-containing protein</fullName>
    </recommendedName>
</protein>
<dbReference type="SUPFAM" id="SSF53244">
    <property type="entry name" value="MurD-like peptide ligases, peptide-binding domain"/>
    <property type="match status" value="1"/>
</dbReference>
<dbReference type="GO" id="GO:0005524">
    <property type="term" value="F:ATP binding"/>
    <property type="evidence" value="ECO:0007669"/>
    <property type="project" value="UniProtKB-KW"/>
</dbReference>
<dbReference type="AlphaFoldDB" id="A0A1G2B7D3"/>
<evidence type="ECO:0000313" key="6">
    <source>
        <dbReference type="EMBL" id="OGY85123.1"/>
    </source>
</evidence>